<name>A0A2S7IJE5_9BACT</name>
<dbReference type="GO" id="GO:0000150">
    <property type="term" value="F:DNA strand exchange activity"/>
    <property type="evidence" value="ECO:0007669"/>
    <property type="project" value="InterPro"/>
</dbReference>
<dbReference type="GO" id="GO:0003677">
    <property type="term" value="F:DNA binding"/>
    <property type="evidence" value="ECO:0007669"/>
    <property type="project" value="InterPro"/>
</dbReference>
<accession>A0A2S7IJE5</accession>
<evidence type="ECO:0000259" key="1">
    <source>
        <dbReference type="Pfam" id="PF00239"/>
    </source>
</evidence>
<dbReference type="Pfam" id="PF00239">
    <property type="entry name" value="Resolvase"/>
    <property type="match status" value="1"/>
</dbReference>
<dbReference type="AlphaFoldDB" id="A0A2S7IJE5"/>
<sequence length="82" mass="9574">MQAAVDVFLKNRAEEVRRFTDIESGRKNDRSELQAAIAYCKAHRAVFLIAKLDRLTRMFLSYLPFGMRAWNLSSWICPRLIP</sequence>
<comment type="caution">
    <text evidence="2">The sequence shown here is derived from an EMBL/GenBank/DDBJ whole genome shotgun (WGS) entry which is preliminary data.</text>
</comment>
<evidence type="ECO:0000313" key="3">
    <source>
        <dbReference type="Proteomes" id="UP000239590"/>
    </source>
</evidence>
<evidence type="ECO:0000313" key="2">
    <source>
        <dbReference type="EMBL" id="PQA56758.1"/>
    </source>
</evidence>
<keyword evidence="3" id="KW-1185">Reference proteome</keyword>
<reference evidence="3" key="1">
    <citation type="submission" date="2018-02" db="EMBL/GenBank/DDBJ databases">
        <title>Genome sequencing of Solimonas sp. HR-BB.</title>
        <authorList>
            <person name="Lee Y."/>
            <person name="Jeon C.O."/>
        </authorList>
    </citation>
    <scope>NUCLEOTIDE SEQUENCE [LARGE SCALE GENOMIC DNA]</scope>
    <source>
        <strain evidence="3">HR-U</strain>
    </source>
</reference>
<dbReference type="InterPro" id="IPR006119">
    <property type="entry name" value="Resolv_N"/>
</dbReference>
<dbReference type="OrthoDB" id="2290206at2"/>
<feature type="domain" description="Resolvase/invertase-type recombinase catalytic" evidence="1">
    <location>
        <begin position="10"/>
        <end position="60"/>
    </location>
</feature>
<proteinExistence type="predicted"/>
<dbReference type="InterPro" id="IPR036162">
    <property type="entry name" value="Resolvase-like_N_sf"/>
</dbReference>
<gene>
    <name evidence="2" type="ORF">C5O19_15565</name>
</gene>
<dbReference type="EMBL" id="PTRA01000002">
    <property type="protein sequence ID" value="PQA56758.1"/>
    <property type="molecule type" value="Genomic_DNA"/>
</dbReference>
<dbReference type="Gene3D" id="3.40.50.1390">
    <property type="entry name" value="Resolvase, N-terminal catalytic domain"/>
    <property type="match status" value="1"/>
</dbReference>
<dbReference type="Proteomes" id="UP000239590">
    <property type="component" value="Unassembled WGS sequence"/>
</dbReference>
<dbReference type="SUPFAM" id="SSF53041">
    <property type="entry name" value="Resolvase-like"/>
    <property type="match status" value="1"/>
</dbReference>
<protein>
    <recommendedName>
        <fullName evidence="1">Resolvase/invertase-type recombinase catalytic domain-containing protein</fullName>
    </recommendedName>
</protein>
<organism evidence="2 3">
    <name type="scientific">Siphonobacter curvatus</name>
    <dbReference type="NCBI Taxonomy" id="2094562"/>
    <lineage>
        <taxon>Bacteria</taxon>
        <taxon>Pseudomonadati</taxon>
        <taxon>Bacteroidota</taxon>
        <taxon>Cytophagia</taxon>
        <taxon>Cytophagales</taxon>
        <taxon>Cytophagaceae</taxon>
        <taxon>Siphonobacter</taxon>
    </lineage>
</organism>